<dbReference type="PROSITE" id="PS01068">
    <property type="entry name" value="OMPA_1"/>
    <property type="match status" value="1"/>
</dbReference>
<keyword evidence="8" id="KW-1185">Reference proteome</keyword>
<comment type="subcellular location">
    <subcellularLocation>
        <location evidence="1">Cell outer membrane</location>
    </subcellularLocation>
</comment>
<dbReference type="InterPro" id="IPR050330">
    <property type="entry name" value="Bact_OuterMem_StrucFunc"/>
</dbReference>
<dbReference type="PROSITE" id="PS51123">
    <property type="entry name" value="OMPA_2"/>
    <property type="match status" value="1"/>
</dbReference>
<accession>A0ABS7PDN4</accession>
<dbReference type="Pfam" id="PF00691">
    <property type="entry name" value="OmpA"/>
    <property type="match status" value="1"/>
</dbReference>
<dbReference type="PRINTS" id="PR01021">
    <property type="entry name" value="OMPADOMAIN"/>
</dbReference>
<evidence type="ECO:0000256" key="2">
    <source>
        <dbReference type="ARBA" id="ARBA00023136"/>
    </source>
</evidence>
<dbReference type="SUPFAM" id="SSF103088">
    <property type="entry name" value="OmpA-like"/>
    <property type="match status" value="1"/>
</dbReference>
<dbReference type="Proteomes" id="UP000759298">
    <property type="component" value="Unassembled WGS sequence"/>
</dbReference>
<keyword evidence="5" id="KW-0732">Signal</keyword>
<gene>
    <name evidence="7" type="ORF">KYN89_09010</name>
</gene>
<keyword evidence="2 4" id="KW-0472">Membrane</keyword>
<proteinExistence type="predicted"/>
<evidence type="ECO:0000313" key="8">
    <source>
        <dbReference type="Proteomes" id="UP000759298"/>
    </source>
</evidence>
<dbReference type="InterPro" id="IPR006664">
    <property type="entry name" value="OMP_bac"/>
</dbReference>
<dbReference type="EMBL" id="JAHWXP010000002">
    <property type="protein sequence ID" value="MBY8337188.1"/>
    <property type="molecule type" value="Genomic_DNA"/>
</dbReference>
<feature type="signal peptide" evidence="5">
    <location>
        <begin position="1"/>
        <end position="24"/>
    </location>
</feature>
<dbReference type="InterPro" id="IPR006690">
    <property type="entry name" value="OMPA-like_CS"/>
</dbReference>
<evidence type="ECO:0000313" key="7">
    <source>
        <dbReference type="EMBL" id="MBY8337188.1"/>
    </source>
</evidence>
<evidence type="ECO:0000256" key="4">
    <source>
        <dbReference type="PROSITE-ProRule" id="PRU00473"/>
    </source>
</evidence>
<reference evidence="7 8" key="1">
    <citation type="submission" date="2021-07" db="EMBL/GenBank/DDBJ databases">
        <title>Alteriqipengyuania abyssalis NZ-12B nov, sp.nov isolated from deep sea sponge in pacific ocean.</title>
        <authorList>
            <person name="Tareen S."/>
            <person name="Wink J."/>
        </authorList>
    </citation>
    <scope>NUCLEOTIDE SEQUENCE [LARGE SCALE GENOMIC DNA]</scope>
    <source>
        <strain evidence="7 8">NZ-12B</strain>
    </source>
</reference>
<feature type="domain" description="OmpA-like" evidence="6">
    <location>
        <begin position="110"/>
        <end position="225"/>
    </location>
</feature>
<dbReference type="CDD" id="cd07185">
    <property type="entry name" value="OmpA_C-like"/>
    <property type="match status" value="1"/>
</dbReference>
<dbReference type="InterPro" id="IPR036737">
    <property type="entry name" value="OmpA-like_sf"/>
</dbReference>
<evidence type="ECO:0000259" key="6">
    <source>
        <dbReference type="PROSITE" id="PS51123"/>
    </source>
</evidence>
<dbReference type="InterPro" id="IPR006665">
    <property type="entry name" value="OmpA-like"/>
</dbReference>
<protein>
    <submittedName>
        <fullName evidence="7">OmpA family protein</fullName>
    </submittedName>
</protein>
<dbReference type="PANTHER" id="PTHR30329:SF21">
    <property type="entry name" value="LIPOPROTEIN YIAD-RELATED"/>
    <property type="match status" value="1"/>
</dbReference>
<keyword evidence="3" id="KW-0998">Cell outer membrane</keyword>
<dbReference type="Gene3D" id="3.30.1330.60">
    <property type="entry name" value="OmpA-like domain"/>
    <property type="match status" value="1"/>
</dbReference>
<evidence type="ECO:0000256" key="3">
    <source>
        <dbReference type="ARBA" id="ARBA00023237"/>
    </source>
</evidence>
<comment type="caution">
    <text evidence="7">The sequence shown here is derived from an EMBL/GenBank/DDBJ whole genome shotgun (WGS) entry which is preliminary data.</text>
</comment>
<evidence type="ECO:0000256" key="1">
    <source>
        <dbReference type="ARBA" id="ARBA00004442"/>
    </source>
</evidence>
<sequence length="238" mass="25217">MIAGALLVCAMALISAAQTGPAFVGRLAAAAAALPDQQGDKRKVSVRFATARGWPTRHPMLTPARDLTELERARIAQAIAAIPGVGGVHWTDGTMLASGDMDIESLRCESELLGVLAERTIRFEESSAEFIPGSEQLLDELATAMRPCVGAIVAISGHTDTSGSPKVNLALSQDRAQMVRRELIERGIPGQNLIANGFGSSRPVKGLSPADPANRRIEFRVVSMETSRPTPIDTPAAR</sequence>
<dbReference type="PANTHER" id="PTHR30329">
    <property type="entry name" value="STATOR ELEMENT OF FLAGELLAR MOTOR COMPLEX"/>
    <property type="match status" value="1"/>
</dbReference>
<organism evidence="7 8">
    <name type="scientific">Alteriqipengyuania abyssalis</name>
    <dbReference type="NCBI Taxonomy" id="2860200"/>
    <lineage>
        <taxon>Bacteria</taxon>
        <taxon>Pseudomonadati</taxon>
        <taxon>Pseudomonadota</taxon>
        <taxon>Alphaproteobacteria</taxon>
        <taxon>Sphingomonadales</taxon>
        <taxon>Erythrobacteraceae</taxon>
        <taxon>Alteriqipengyuania</taxon>
    </lineage>
</organism>
<name>A0ABS7PDN4_9SPHN</name>
<evidence type="ECO:0000256" key="5">
    <source>
        <dbReference type="SAM" id="SignalP"/>
    </source>
</evidence>
<feature type="chain" id="PRO_5047134211" evidence="5">
    <location>
        <begin position="25"/>
        <end position="238"/>
    </location>
</feature>